<name>A0AAW8YHE4_PEDAC</name>
<dbReference type="EMBL" id="JAWJAV010000003">
    <property type="protein sequence ID" value="MDV2621183.1"/>
    <property type="molecule type" value="Genomic_DNA"/>
</dbReference>
<dbReference type="RefSeq" id="WP_159208942.1">
    <property type="nucleotide sequence ID" value="NZ_JADNDQ010000034.1"/>
</dbReference>
<accession>A0AAW8YHE4</accession>
<reference evidence="1" key="2">
    <citation type="submission" date="2023-10" db="EMBL/GenBank/DDBJ databases">
        <authorList>
            <person name="Khurajog B."/>
        </authorList>
    </citation>
    <scope>NUCLEOTIDE SEQUENCE</scope>
    <source>
        <strain evidence="1">BF9</strain>
    </source>
</reference>
<evidence type="ECO:0000313" key="2">
    <source>
        <dbReference type="Proteomes" id="UP001280897"/>
    </source>
</evidence>
<reference evidence="1" key="1">
    <citation type="journal article" date="2023" name="PeerJ">
        <title>Selection and evaluation of lactic acid bacteria from chicken feces in Thailand as potential probiotics.</title>
        <authorList>
            <person name="Khurajog B."/>
            <person name="Disastra Y."/>
            <person name="Lawwyne L.D."/>
            <person name="Sirichokchatchawan W."/>
            <person name="Niyomtham W."/>
            <person name="Yindee J."/>
            <person name="Hampson D.J."/>
            <person name="Prapasarakul N."/>
        </authorList>
    </citation>
    <scope>NUCLEOTIDE SEQUENCE</scope>
    <source>
        <strain evidence="1">BF9</strain>
    </source>
</reference>
<dbReference type="Proteomes" id="UP001280897">
    <property type="component" value="Unassembled WGS sequence"/>
</dbReference>
<sequence>MNFLVFMGAAFVGLVVDRILIFLDDPKDNIKYFENKKKGNRYVTKRR</sequence>
<organism evidence="1 2">
    <name type="scientific">Pediococcus acidilactici</name>
    <dbReference type="NCBI Taxonomy" id="1254"/>
    <lineage>
        <taxon>Bacteria</taxon>
        <taxon>Bacillati</taxon>
        <taxon>Bacillota</taxon>
        <taxon>Bacilli</taxon>
        <taxon>Lactobacillales</taxon>
        <taxon>Lactobacillaceae</taxon>
        <taxon>Pediococcus</taxon>
        <taxon>Pediococcus acidilactici group</taxon>
    </lineage>
</organism>
<comment type="caution">
    <text evidence="1">The sequence shown here is derived from an EMBL/GenBank/DDBJ whole genome shotgun (WGS) entry which is preliminary data.</text>
</comment>
<dbReference type="AlphaFoldDB" id="A0AAW8YHE4"/>
<gene>
    <name evidence="1" type="ORF">R0G89_05500</name>
</gene>
<protein>
    <submittedName>
        <fullName evidence="1">Uncharacterized protein</fullName>
    </submittedName>
</protein>
<proteinExistence type="predicted"/>
<evidence type="ECO:0000313" key="1">
    <source>
        <dbReference type="EMBL" id="MDV2621183.1"/>
    </source>
</evidence>